<feature type="transmembrane region" description="Helical" evidence="2">
    <location>
        <begin position="166"/>
        <end position="186"/>
    </location>
</feature>
<keyword evidence="1" id="KW-0175">Coiled coil</keyword>
<dbReference type="AlphaFoldDB" id="A0A0F9UZD1"/>
<reference evidence="3" key="1">
    <citation type="journal article" date="2015" name="Nature">
        <title>Complex archaea that bridge the gap between prokaryotes and eukaryotes.</title>
        <authorList>
            <person name="Spang A."/>
            <person name="Saw J.H."/>
            <person name="Jorgensen S.L."/>
            <person name="Zaremba-Niedzwiedzka K."/>
            <person name="Martijn J."/>
            <person name="Lind A.E."/>
            <person name="van Eijk R."/>
            <person name="Schleper C."/>
            <person name="Guy L."/>
            <person name="Ettema T.J."/>
        </authorList>
    </citation>
    <scope>NUCLEOTIDE SEQUENCE</scope>
</reference>
<name>A0A0F9UZD1_9ZZZZ</name>
<evidence type="ECO:0000256" key="2">
    <source>
        <dbReference type="SAM" id="Phobius"/>
    </source>
</evidence>
<keyword evidence="2" id="KW-0472">Membrane</keyword>
<evidence type="ECO:0000256" key="1">
    <source>
        <dbReference type="SAM" id="Coils"/>
    </source>
</evidence>
<comment type="caution">
    <text evidence="3">The sequence shown here is derived from an EMBL/GenBank/DDBJ whole genome shotgun (WGS) entry which is preliminary data.</text>
</comment>
<evidence type="ECO:0000313" key="3">
    <source>
        <dbReference type="EMBL" id="KKN97109.1"/>
    </source>
</evidence>
<keyword evidence="2" id="KW-1133">Transmembrane helix</keyword>
<feature type="coiled-coil region" evidence="1">
    <location>
        <begin position="190"/>
        <end position="249"/>
    </location>
</feature>
<proteinExistence type="predicted"/>
<feature type="transmembrane region" description="Helical" evidence="2">
    <location>
        <begin position="106"/>
        <end position="122"/>
    </location>
</feature>
<feature type="transmembrane region" description="Helical" evidence="2">
    <location>
        <begin position="78"/>
        <end position="100"/>
    </location>
</feature>
<protein>
    <submittedName>
        <fullName evidence="3">Uncharacterized protein</fullName>
    </submittedName>
</protein>
<accession>A0A0F9UZD1</accession>
<organism evidence="3">
    <name type="scientific">marine sediment metagenome</name>
    <dbReference type="NCBI Taxonomy" id="412755"/>
    <lineage>
        <taxon>unclassified sequences</taxon>
        <taxon>metagenomes</taxon>
        <taxon>ecological metagenomes</taxon>
    </lineage>
</organism>
<feature type="transmembrane region" description="Helical" evidence="2">
    <location>
        <begin position="129"/>
        <end position="146"/>
    </location>
</feature>
<keyword evidence="2" id="KW-0812">Transmembrane</keyword>
<sequence>MAETFIKKEETLIRYNQLINIKLLAVSAYLLLVLILKIFFKIHFPDPVFFFICLIAISTIVYDLLFRQIKEPKTSQIIRGYFGYLLFDTITLTIIIYIIGGVTWTGFIYYGLYIYFGFLLFPRIYSISYTFYCSFLYTTLVIVQYLEILPYRYIFSSEEMVPQNLNYVVASWAVAVIFLLILGLYGDVFYKMLQKKIEGLQKTQKILEEERASLEIRVGARTKELWEERKSLEKKVKERTRELQRGREKLTKRVGELEEFHKLTVGRELKMTQLKREIERLKKRKK</sequence>
<feature type="transmembrane region" description="Helical" evidence="2">
    <location>
        <begin position="21"/>
        <end position="42"/>
    </location>
</feature>
<feature type="transmembrane region" description="Helical" evidence="2">
    <location>
        <begin position="48"/>
        <end position="66"/>
    </location>
</feature>
<gene>
    <name evidence="3" type="ORF">LCGC14_0160670</name>
</gene>
<dbReference type="EMBL" id="LAZR01000060">
    <property type="protein sequence ID" value="KKN97109.1"/>
    <property type="molecule type" value="Genomic_DNA"/>
</dbReference>